<evidence type="ECO:0000259" key="1">
    <source>
        <dbReference type="Pfam" id="PF14534"/>
    </source>
</evidence>
<name>A0A398BD18_9BACI</name>
<accession>A0A398BD18</accession>
<reference evidence="2 3" key="1">
    <citation type="submission" date="2018-08" db="EMBL/GenBank/DDBJ databases">
        <title>Bacillus jemisoniae sp. nov., Bacillus chryseoplanitiae sp. nov., Bacillus resnikiae sp. nov., and Bacillus frankliniae sp. nov., isolated from Viking spacecraft and associated surfaces.</title>
        <authorList>
            <person name="Seuylemezian A."/>
            <person name="Vaishampayan P."/>
        </authorList>
    </citation>
    <scope>NUCLEOTIDE SEQUENCE [LARGE SCALE GENOMIC DNA]</scope>
    <source>
        <strain evidence="2 3">JJ-247</strain>
    </source>
</reference>
<dbReference type="RefSeq" id="WP_119111764.1">
    <property type="nucleotide sequence ID" value="NZ_CBCSEO010000007.1"/>
</dbReference>
<keyword evidence="3" id="KW-1185">Reference proteome</keyword>
<dbReference type="InterPro" id="IPR032710">
    <property type="entry name" value="NTF2-like_dom_sf"/>
</dbReference>
<organism evidence="2 3">
    <name type="scientific">Mesobacillus zeae</name>
    <dbReference type="NCBI Taxonomy" id="1917180"/>
    <lineage>
        <taxon>Bacteria</taxon>
        <taxon>Bacillati</taxon>
        <taxon>Bacillota</taxon>
        <taxon>Bacilli</taxon>
        <taxon>Bacillales</taxon>
        <taxon>Bacillaceae</taxon>
        <taxon>Mesobacillus</taxon>
    </lineage>
</organism>
<evidence type="ECO:0000313" key="3">
    <source>
        <dbReference type="Proteomes" id="UP000265816"/>
    </source>
</evidence>
<dbReference type="OrthoDB" id="121974at2"/>
<evidence type="ECO:0000313" key="2">
    <source>
        <dbReference type="EMBL" id="RID87504.1"/>
    </source>
</evidence>
<dbReference type="EMBL" id="QWVT01000009">
    <property type="protein sequence ID" value="RID87504.1"/>
    <property type="molecule type" value="Genomic_DNA"/>
</dbReference>
<feature type="domain" description="DUF4440" evidence="1">
    <location>
        <begin position="12"/>
        <end position="109"/>
    </location>
</feature>
<sequence>MENTQSLKEVLCHLEARLLSPQVRISPEEIELLLSKDFFEFGSSGKVIHREDCVGESGLSVREMSLNDFEISLLSENVVLATYRVIDCTRKLETLRSSIWKRESGQWRMFFHQGTIAAVLTEQQEMETGE</sequence>
<dbReference type="AlphaFoldDB" id="A0A398BD18"/>
<dbReference type="Proteomes" id="UP000265816">
    <property type="component" value="Unassembled WGS sequence"/>
</dbReference>
<comment type="caution">
    <text evidence="2">The sequence shown here is derived from an EMBL/GenBank/DDBJ whole genome shotgun (WGS) entry which is preliminary data.</text>
</comment>
<dbReference type="InterPro" id="IPR027843">
    <property type="entry name" value="DUF4440"/>
</dbReference>
<dbReference type="SUPFAM" id="SSF54427">
    <property type="entry name" value="NTF2-like"/>
    <property type="match status" value="1"/>
</dbReference>
<protein>
    <submittedName>
        <fullName evidence="2">DUF4440 domain-containing protein</fullName>
    </submittedName>
</protein>
<gene>
    <name evidence="2" type="ORF">D1970_04845</name>
</gene>
<proteinExistence type="predicted"/>
<dbReference type="Gene3D" id="3.10.450.50">
    <property type="match status" value="1"/>
</dbReference>
<dbReference type="Pfam" id="PF14534">
    <property type="entry name" value="DUF4440"/>
    <property type="match status" value="1"/>
</dbReference>